<evidence type="ECO:0000313" key="7">
    <source>
        <dbReference type="EMBL" id="MPL75808.1"/>
    </source>
</evidence>
<organism evidence="7">
    <name type="scientific">bioreactor metagenome</name>
    <dbReference type="NCBI Taxonomy" id="1076179"/>
    <lineage>
        <taxon>unclassified sequences</taxon>
        <taxon>metagenomes</taxon>
        <taxon>ecological metagenomes</taxon>
    </lineage>
</organism>
<proteinExistence type="inferred from homology"/>
<keyword evidence="3" id="KW-0648">Protein biosynthesis</keyword>
<dbReference type="NCBIfam" id="TIGR00168">
    <property type="entry name" value="infC"/>
    <property type="match status" value="1"/>
</dbReference>
<keyword evidence="2 7" id="KW-0396">Initiation factor</keyword>
<dbReference type="EMBL" id="VSSQ01000092">
    <property type="protein sequence ID" value="MPL75808.1"/>
    <property type="molecule type" value="Genomic_DNA"/>
</dbReference>
<accession>A0A644UA25</accession>
<evidence type="ECO:0000256" key="2">
    <source>
        <dbReference type="ARBA" id="ARBA00022540"/>
    </source>
</evidence>
<comment type="caution">
    <text evidence="7">The sequence shown here is derived from an EMBL/GenBank/DDBJ whole genome shotgun (WGS) entry which is preliminary data.</text>
</comment>
<reference evidence="7" key="1">
    <citation type="submission" date="2019-08" db="EMBL/GenBank/DDBJ databases">
        <authorList>
            <person name="Kucharzyk K."/>
            <person name="Murdoch R.W."/>
            <person name="Higgins S."/>
            <person name="Loffler F."/>
        </authorList>
    </citation>
    <scope>NUCLEOTIDE SEQUENCE</scope>
</reference>
<dbReference type="SUPFAM" id="SSF55200">
    <property type="entry name" value="Translation initiation factor IF3, C-terminal domain"/>
    <property type="match status" value="1"/>
</dbReference>
<evidence type="ECO:0000256" key="4">
    <source>
        <dbReference type="SAM" id="MobiDB-lite"/>
    </source>
</evidence>
<dbReference type="SUPFAM" id="SSF54364">
    <property type="entry name" value="Translation initiation factor IF3, N-terminal domain"/>
    <property type="match status" value="1"/>
</dbReference>
<dbReference type="GO" id="GO:0032790">
    <property type="term" value="P:ribosome disassembly"/>
    <property type="evidence" value="ECO:0007669"/>
    <property type="project" value="TreeGrafter"/>
</dbReference>
<dbReference type="InterPro" id="IPR019815">
    <property type="entry name" value="Translation_initiation_fac_3_C"/>
</dbReference>
<dbReference type="GO" id="GO:0005737">
    <property type="term" value="C:cytoplasm"/>
    <property type="evidence" value="ECO:0007669"/>
    <property type="project" value="UniProtKB-ARBA"/>
</dbReference>
<sequence length="187" mass="21330">MNLKAKRYPNSGNFQRRNPNKVSINGQIRALEMRVIDQHGKNLGVLQKEEALRLASEAGLDLIEVSSSANPPICKIADYGKHAYDVSKKKKEVKAKQTNSETKNIQISVEISDNDILIKAKRAAEWLKEGHRVKIDLQMKGRTKYLEEAFLRSRMDRILAIIPCEYKLAEPVKKIGNKFMTVLEKVR</sequence>
<dbReference type="GO" id="GO:0003743">
    <property type="term" value="F:translation initiation factor activity"/>
    <property type="evidence" value="ECO:0007669"/>
    <property type="project" value="UniProtKB-KW"/>
</dbReference>
<feature type="compositionally biased region" description="Polar residues" evidence="4">
    <location>
        <begin position="10"/>
        <end position="20"/>
    </location>
</feature>
<gene>
    <name evidence="7" type="primary">infC_6</name>
    <name evidence="7" type="ORF">SDC9_21639</name>
</gene>
<dbReference type="Pfam" id="PF05198">
    <property type="entry name" value="IF3_N"/>
    <property type="match status" value="1"/>
</dbReference>
<dbReference type="Gene3D" id="3.10.20.80">
    <property type="entry name" value="Translation initiation factor 3 (IF-3), N-terminal domain"/>
    <property type="match status" value="1"/>
</dbReference>
<protein>
    <submittedName>
        <fullName evidence="7">Translation initiation factor IF-3</fullName>
    </submittedName>
</protein>
<dbReference type="PANTHER" id="PTHR10938">
    <property type="entry name" value="TRANSLATION INITIATION FACTOR IF-3"/>
    <property type="match status" value="1"/>
</dbReference>
<evidence type="ECO:0000256" key="1">
    <source>
        <dbReference type="ARBA" id="ARBA00005439"/>
    </source>
</evidence>
<dbReference type="InterPro" id="IPR019814">
    <property type="entry name" value="Translation_initiation_fac_3_N"/>
</dbReference>
<dbReference type="InterPro" id="IPR036788">
    <property type="entry name" value="T_IF-3_C_sf"/>
</dbReference>
<dbReference type="GO" id="GO:0043022">
    <property type="term" value="F:ribosome binding"/>
    <property type="evidence" value="ECO:0007669"/>
    <property type="project" value="TreeGrafter"/>
</dbReference>
<evidence type="ECO:0000259" key="5">
    <source>
        <dbReference type="Pfam" id="PF00707"/>
    </source>
</evidence>
<comment type="similarity">
    <text evidence="1">Belongs to the IF-3 family.</text>
</comment>
<dbReference type="PANTHER" id="PTHR10938:SF0">
    <property type="entry name" value="TRANSLATION INITIATION FACTOR IF-3, MITOCHONDRIAL"/>
    <property type="match status" value="1"/>
</dbReference>
<evidence type="ECO:0000259" key="6">
    <source>
        <dbReference type="Pfam" id="PF05198"/>
    </source>
</evidence>
<feature type="domain" description="Translation initiation factor 3 C-terminal" evidence="5">
    <location>
        <begin position="101"/>
        <end position="183"/>
    </location>
</feature>
<dbReference type="InterPro" id="IPR036787">
    <property type="entry name" value="T_IF-3_N_sf"/>
</dbReference>
<dbReference type="AlphaFoldDB" id="A0A644UA25"/>
<feature type="region of interest" description="Disordered" evidence="4">
    <location>
        <begin position="1"/>
        <end position="20"/>
    </location>
</feature>
<dbReference type="Pfam" id="PF00707">
    <property type="entry name" value="IF3_C"/>
    <property type="match status" value="1"/>
</dbReference>
<feature type="domain" description="Translation initiation factor 3 N-terminal" evidence="6">
    <location>
        <begin position="24"/>
        <end position="92"/>
    </location>
</feature>
<dbReference type="Gene3D" id="3.30.110.10">
    <property type="entry name" value="Translation initiation factor 3 (IF-3), C-terminal domain"/>
    <property type="match status" value="1"/>
</dbReference>
<dbReference type="InterPro" id="IPR001288">
    <property type="entry name" value="Translation_initiation_fac_3"/>
</dbReference>
<name>A0A644UA25_9ZZZZ</name>
<evidence type="ECO:0000256" key="3">
    <source>
        <dbReference type="ARBA" id="ARBA00022917"/>
    </source>
</evidence>